<accession>A0ABY2FFX6</accession>
<dbReference type="InterPro" id="IPR019646">
    <property type="entry name" value="Aminoglyc_AdlTrfase"/>
</dbReference>
<dbReference type="InterPro" id="IPR043519">
    <property type="entry name" value="NT_sf"/>
</dbReference>
<organism evidence="1 2">
    <name type="scientific">Kribbella pratensis</name>
    <dbReference type="NCBI Taxonomy" id="2512112"/>
    <lineage>
        <taxon>Bacteria</taxon>
        <taxon>Bacillati</taxon>
        <taxon>Actinomycetota</taxon>
        <taxon>Actinomycetes</taxon>
        <taxon>Propionibacteriales</taxon>
        <taxon>Kribbellaceae</taxon>
        <taxon>Kribbella</taxon>
    </lineage>
</organism>
<proteinExistence type="predicted"/>
<comment type="caution">
    <text evidence="1">The sequence shown here is derived from an EMBL/GenBank/DDBJ whole genome shotgun (WGS) entry which is preliminary data.</text>
</comment>
<name>A0ABY2FFX6_9ACTN</name>
<evidence type="ECO:0000313" key="2">
    <source>
        <dbReference type="Proteomes" id="UP000295060"/>
    </source>
</evidence>
<evidence type="ECO:0000313" key="1">
    <source>
        <dbReference type="EMBL" id="TDW89955.1"/>
    </source>
</evidence>
<evidence type="ECO:0008006" key="3">
    <source>
        <dbReference type="Google" id="ProtNLM"/>
    </source>
</evidence>
<dbReference type="Pfam" id="PF10706">
    <property type="entry name" value="Aminoglyc_resit"/>
    <property type="match status" value="1"/>
</dbReference>
<keyword evidence="2" id="KW-1185">Reference proteome</keyword>
<dbReference type="Gene3D" id="3.30.460.40">
    <property type="match status" value="1"/>
</dbReference>
<protein>
    <recommendedName>
        <fullName evidence="3">Nucleotidyltransferase family protein</fullName>
    </recommendedName>
</protein>
<reference evidence="1 2" key="1">
    <citation type="submission" date="2019-03" db="EMBL/GenBank/DDBJ databases">
        <title>Genomic Encyclopedia of Type Strains, Phase III (KMG-III): the genomes of soil and plant-associated and newly described type strains.</title>
        <authorList>
            <person name="Whitman W."/>
        </authorList>
    </citation>
    <scope>NUCLEOTIDE SEQUENCE [LARGE SCALE GENOMIC DNA]</scope>
    <source>
        <strain evidence="1 2">VKMAc-2574</strain>
    </source>
</reference>
<gene>
    <name evidence="1" type="ORF">EV137_3760</name>
</gene>
<dbReference type="SUPFAM" id="SSF81301">
    <property type="entry name" value="Nucleotidyltransferase"/>
    <property type="match status" value="1"/>
</dbReference>
<sequence length="155" mass="16994">MTYGSGMVRRNDLGFVRYVVGRLEGAGVRAWVFGGWAAELLGLSAPRAHGDVDLLYPADGFAVVDEFLARGDVQEIEAKRFPHKRAFEIDGIMVELFLVQADGAGSFTDFWGVARHDWPADVFAVEVDGLRVASAMAVTGYRAGWEDLQSKLQGR</sequence>
<dbReference type="EMBL" id="SODU01000002">
    <property type="protein sequence ID" value="TDW89955.1"/>
    <property type="molecule type" value="Genomic_DNA"/>
</dbReference>
<dbReference type="Proteomes" id="UP000295060">
    <property type="component" value="Unassembled WGS sequence"/>
</dbReference>